<feature type="domain" description="DUF6438" evidence="1">
    <location>
        <begin position="150"/>
        <end position="263"/>
    </location>
</feature>
<dbReference type="Pfam" id="PF20033">
    <property type="entry name" value="DUF6438"/>
    <property type="match status" value="1"/>
</dbReference>
<organism evidence="2 3">
    <name type="scientific">Kordia antarctica</name>
    <dbReference type="NCBI Taxonomy" id="1218801"/>
    <lineage>
        <taxon>Bacteria</taxon>
        <taxon>Pseudomonadati</taxon>
        <taxon>Bacteroidota</taxon>
        <taxon>Flavobacteriia</taxon>
        <taxon>Flavobacteriales</taxon>
        <taxon>Flavobacteriaceae</taxon>
        <taxon>Kordia</taxon>
    </lineage>
</organism>
<evidence type="ECO:0000313" key="2">
    <source>
        <dbReference type="EMBL" id="QHI35564.1"/>
    </source>
</evidence>
<evidence type="ECO:0000313" key="3">
    <source>
        <dbReference type="Proteomes" id="UP000464657"/>
    </source>
</evidence>
<dbReference type="KEGG" id="kan:IMCC3317_09100"/>
<evidence type="ECO:0000259" key="1">
    <source>
        <dbReference type="Pfam" id="PF20033"/>
    </source>
</evidence>
<dbReference type="Proteomes" id="UP000464657">
    <property type="component" value="Chromosome"/>
</dbReference>
<reference evidence="2 3" key="1">
    <citation type="journal article" date="2013" name="Int. J. Syst. Evol. Microbiol.">
        <title>Kordia antarctica sp. nov., isolated from Antarctic seawater.</title>
        <authorList>
            <person name="Baek K."/>
            <person name="Choi A."/>
            <person name="Kang I."/>
            <person name="Lee K."/>
            <person name="Cho J.C."/>
        </authorList>
    </citation>
    <scope>NUCLEOTIDE SEQUENCE [LARGE SCALE GENOMIC DNA]</scope>
    <source>
        <strain evidence="2 3">IMCC3317</strain>
    </source>
</reference>
<gene>
    <name evidence="2" type="ORF">IMCC3317_09100</name>
</gene>
<keyword evidence="3" id="KW-1185">Reference proteome</keyword>
<dbReference type="EMBL" id="CP019288">
    <property type="protein sequence ID" value="QHI35564.1"/>
    <property type="molecule type" value="Genomic_DNA"/>
</dbReference>
<dbReference type="OrthoDB" id="7172369at2"/>
<dbReference type="RefSeq" id="WP_160128299.1">
    <property type="nucleotide sequence ID" value="NZ_CP019288.1"/>
</dbReference>
<proteinExistence type="predicted"/>
<sequence length="378" mass="44387">MKNIIYSVLLFLLMCNCTNNTKKETLKDRIQGSWVDSNAEKVRNDNYVVPFKIPFGLNFQKDSVDFFRQFAKYERDTSTHKMNFNAFAGFIPFQLKADSLFILNPIENHLEFKYTIDASLKDTLFLKRNDTLLRTLKRLQKQEKDTTSFDQIVLSRSGCYGICPVINISVRRNGNVLFYGERNTDKLGLYKAQLSEQFTNYLFQKFEDINISKVADNYSVGHTDDETVSTTFFQNGKIIKTIQDYGKAGTKELLWTYQAIENLHKQLELTSISIDSIKPAFNDYYFEKESKRLSLKQSESFLLWYALQNAKVTTINFDNIYNFGGVYIYRNKYLKIESDGRFFKYFIKKGQTITYDIGYNFIERNFKEADFKDKKTSY</sequence>
<protein>
    <recommendedName>
        <fullName evidence="1">DUF6438 domain-containing protein</fullName>
    </recommendedName>
</protein>
<name>A0A7L4ZI12_9FLAO</name>
<dbReference type="InterPro" id="IPR045497">
    <property type="entry name" value="DUF6438"/>
</dbReference>
<accession>A0A7L4ZI12</accession>
<dbReference type="AlphaFoldDB" id="A0A7L4ZI12"/>